<dbReference type="PANTHER" id="PTHR14659">
    <property type="entry name" value="ALPHA- AND GAMMA-ADAPTIN-BINDING PROTEIN P34"/>
    <property type="match status" value="1"/>
</dbReference>
<keyword evidence="3" id="KW-1185">Reference proteome</keyword>
<dbReference type="Gene3D" id="3.40.50.11960">
    <property type="match status" value="1"/>
</dbReference>
<reference evidence="2" key="2">
    <citation type="journal article" date="2019" name="IMA Fungus">
        <title>Genome sequencing and comparison of five Tilletia species to identify candidate genes for the detection of regulated species infecting wheat.</title>
        <authorList>
            <person name="Nguyen H.D.T."/>
            <person name="Sultana T."/>
            <person name="Kesanakurti P."/>
            <person name="Hambleton S."/>
        </authorList>
    </citation>
    <scope>NUCLEOTIDE SEQUENCE</scope>
    <source>
        <strain evidence="2">DAOMC 236422</strain>
    </source>
</reference>
<feature type="compositionally biased region" description="Basic and acidic residues" evidence="1">
    <location>
        <begin position="56"/>
        <end position="66"/>
    </location>
</feature>
<sequence length="594" mass="63942">MEVIKAASSILVLDPSASPGDVKSKQRLEALIRLIIGNDYETGTSQNGGGFEDLSPAERKEDKAEERQDDQEFASSFQVSVAASHPATGTDDNNLKAGHIHSRTPWHISNRYYDADVEFVAISLPLTRWTATRPPSSVDSETTNGSEDQVVAALRKALEGVPAVILALSESQSEQVHRTLLDRISKVQDAFDLEVSLVINVGAPLSPEAATASSRPQSHVTEDLTELYAEQGWEYIDLMALEEDDDEDSNEGRLESVQAGEAEVTGIDRVRQALFANTWPNLRRNDERRREDIGGNLPSEPSRQRQQPEFVGFSDSQQAGQKNDDDDGILDDASGLAYVERLQERLQEATEGGSHSGYGQMATAEADEDPDNFGAFQEAAPTSSTDPASSLSLEAWLNDDINGTTTLATGSQDDFGSRFGPVPDAQAFFSSDDQLPSSSFPAFPQPGADEDDDADIWDEEDKAILAALTPSQVEVDQLRSQLSRLAPGADLEDVTEEAERQADERSGGGGGGGGGGIEALFSQMSSLKSAMDVHAARIQAIKDPVLKRKEAVKVSLAYTQMLMGGDYDAGGELIMEEEERGEGPSNGAQTQGNS</sequence>
<name>A0A8X7NBN3_9BASI</name>
<feature type="region of interest" description="Disordered" evidence="1">
    <location>
        <begin position="286"/>
        <end position="331"/>
    </location>
</feature>
<evidence type="ECO:0000313" key="3">
    <source>
        <dbReference type="Proteomes" id="UP000078113"/>
    </source>
</evidence>
<reference evidence="2" key="1">
    <citation type="submission" date="2016-04" db="EMBL/GenBank/DDBJ databases">
        <authorList>
            <person name="Nguyen H.D."/>
            <person name="Samba Siva P."/>
            <person name="Cullis J."/>
            <person name="Levesque C.A."/>
            <person name="Hambleton S."/>
        </authorList>
    </citation>
    <scope>NUCLEOTIDE SEQUENCE</scope>
    <source>
        <strain evidence="2">DAOMC 236422</strain>
    </source>
</reference>
<dbReference type="AlphaFoldDB" id="A0A8X7NBN3"/>
<feature type="region of interest" description="Disordered" evidence="1">
    <location>
        <begin position="574"/>
        <end position="594"/>
    </location>
</feature>
<comment type="caution">
    <text evidence="2">The sequence shown here is derived from an EMBL/GenBank/DDBJ whole genome shotgun (WGS) entry which is preliminary data.</text>
</comment>
<evidence type="ECO:0000256" key="1">
    <source>
        <dbReference type="SAM" id="MobiDB-lite"/>
    </source>
</evidence>
<dbReference type="PANTHER" id="PTHR14659:SF1">
    <property type="entry name" value="ALPHA- AND GAMMA-ADAPTIN-BINDING PROTEIN P34"/>
    <property type="match status" value="1"/>
</dbReference>
<proteinExistence type="predicted"/>
<evidence type="ECO:0000313" key="2">
    <source>
        <dbReference type="EMBL" id="KAE8269050.1"/>
    </source>
</evidence>
<feature type="compositionally biased region" description="Gly residues" evidence="1">
    <location>
        <begin position="507"/>
        <end position="517"/>
    </location>
</feature>
<feature type="region of interest" description="Disordered" evidence="1">
    <location>
        <begin position="432"/>
        <end position="453"/>
    </location>
</feature>
<feature type="compositionally biased region" description="Basic and acidic residues" evidence="1">
    <location>
        <begin position="497"/>
        <end position="506"/>
    </location>
</feature>
<gene>
    <name evidence="2" type="ORF">A4X09_0g3289</name>
</gene>
<organism evidence="2 3">
    <name type="scientific">Tilletia walkeri</name>
    <dbReference type="NCBI Taxonomy" id="117179"/>
    <lineage>
        <taxon>Eukaryota</taxon>
        <taxon>Fungi</taxon>
        <taxon>Dikarya</taxon>
        <taxon>Basidiomycota</taxon>
        <taxon>Ustilaginomycotina</taxon>
        <taxon>Exobasidiomycetes</taxon>
        <taxon>Tilletiales</taxon>
        <taxon>Tilletiaceae</taxon>
        <taxon>Tilletia</taxon>
    </lineage>
</organism>
<accession>A0A8X7NBN3</accession>
<feature type="region of interest" description="Disordered" evidence="1">
    <location>
        <begin position="43"/>
        <end position="96"/>
    </location>
</feature>
<dbReference type="Proteomes" id="UP000078113">
    <property type="component" value="Unassembled WGS sequence"/>
</dbReference>
<dbReference type="EMBL" id="LWDG02000114">
    <property type="protein sequence ID" value="KAE8269050.1"/>
    <property type="molecule type" value="Genomic_DNA"/>
</dbReference>
<dbReference type="InterPro" id="IPR019341">
    <property type="entry name" value="Alpha/Gamma-adaptin-bd_p34"/>
</dbReference>
<feature type="region of interest" description="Disordered" evidence="1">
    <location>
        <begin position="484"/>
        <end position="519"/>
    </location>
</feature>
<feature type="compositionally biased region" description="Low complexity" evidence="1">
    <location>
        <begin position="73"/>
        <end position="84"/>
    </location>
</feature>
<protein>
    <submittedName>
        <fullName evidence="2">Uncharacterized protein</fullName>
    </submittedName>
</protein>